<proteinExistence type="predicted"/>
<reference evidence="1" key="1">
    <citation type="submission" date="2023-07" db="EMBL/GenBank/DDBJ databases">
        <title>Degradation of tert-butanol by M. austroafricanum TBA100.</title>
        <authorList>
            <person name="Helbich S."/>
            <person name="Vainshtein Y."/>
        </authorList>
    </citation>
    <scope>NUCLEOTIDE SEQUENCE</scope>
    <source>
        <strain evidence="1">TBA100</strain>
    </source>
</reference>
<sequence length="74" mass="8241">MSDVLIRDIPDDVLVGLDARAAELGLSRVEYIRRRLAQDARTVRVRVTADDLHRLGQALAGLADEALMREAWGE</sequence>
<accession>A0ABT8HL32</accession>
<name>A0ABT8HL32_MYCAO</name>
<dbReference type="SUPFAM" id="SSF47598">
    <property type="entry name" value="Ribbon-helix-helix"/>
    <property type="match status" value="1"/>
</dbReference>
<organism evidence="1 2">
    <name type="scientific">Mycolicibacterium austroafricanum</name>
    <name type="common">Mycobacterium austroafricanum</name>
    <dbReference type="NCBI Taxonomy" id="39687"/>
    <lineage>
        <taxon>Bacteria</taxon>
        <taxon>Bacillati</taxon>
        <taxon>Actinomycetota</taxon>
        <taxon>Actinomycetes</taxon>
        <taxon>Mycobacteriales</taxon>
        <taxon>Mycobacteriaceae</taxon>
        <taxon>Mycolicibacterium</taxon>
    </lineage>
</organism>
<protein>
    <submittedName>
        <fullName evidence="1">Antitoxin</fullName>
    </submittedName>
</protein>
<dbReference type="Proteomes" id="UP001172687">
    <property type="component" value="Unassembled WGS sequence"/>
</dbReference>
<evidence type="ECO:0000313" key="1">
    <source>
        <dbReference type="EMBL" id="MDN4521473.1"/>
    </source>
</evidence>
<gene>
    <name evidence="1" type="ORF">QYF68_27165</name>
</gene>
<dbReference type="Gene3D" id="1.10.1220.10">
    <property type="entry name" value="Met repressor-like"/>
    <property type="match status" value="1"/>
</dbReference>
<comment type="caution">
    <text evidence="1">The sequence shown here is derived from an EMBL/GenBank/DDBJ whole genome shotgun (WGS) entry which is preliminary data.</text>
</comment>
<dbReference type="InterPro" id="IPR013321">
    <property type="entry name" value="Arc_rbn_hlx_hlx"/>
</dbReference>
<dbReference type="RefSeq" id="WP_235881499.1">
    <property type="nucleotide sequence ID" value="NZ_JAUHTC010000091.1"/>
</dbReference>
<dbReference type="EMBL" id="JAUHTC010000091">
    <property type="protein sequence ID" value="MDN4521473.1"/>
    <property type="molecule type" value="Genomic_DNA"/>
</dbReference>
<evidence type="ECO:0000313" key="2">
    <source>
        <dbReference type="Proteomes" id="UP001172687"/>
    </source>
</evidence>
<keyword evidence="2" id="KW-1185">Reference proteome</keyword>
<dbReference type="InterPro" id="IPR010985">
    <property type="entry name" value="Ribbon_hlx_hlx"/>
</dbReference>